<keyword evidence="5 7" id="KW-1133">Transmembrane helix</keyword>
<dbReference type="PANTHER" id="PTHR24221:SF654">
    <property type="entry name" value="ATP-BINDING CASSETTE SUB-FAMILY B MEMBER 6"/>
    <property type="match status" value="1"/>
</dbReference>
<dbReference type="GO" id="GO:0034040">
    <property type="term" value="F:ATPase-coupled lipid transmembrane transporter activity"/>
    <property type="evidence" value="ECO:0007669"/>
    <property type="project" value="TreeGrafter"/>
</dbReference>
<dbReference type="EMBL" id="RYYV01000003">
    <property type="protein sequence ID" value="RUL78198.1"/>
    <property type="molecule type" value="Genomic_DNA"/>
</dbReference>
<evidence type="ECO:0000256" key="5">
    <source>
        <dbReference type="ARBA" id="ARBA00022989"/>
    </source>
</evidence>
<evidence type="ECO:0000256" key="6">
    <source>
        <dbReference type="ARBA" id="ARBA00023136"/>
    </source>
</evidence>
<dbReference type="InterPro" id="IPR027417">
    <property type="entry name" value="P-loop_NTPase"/>
</dbReference>
<dbReference type="PROSITE" id="PS50893">
    <property type="entry name" value="ABC_TRANSPORTER_2"/>
    <property type="match status" value="1"/>
</dbReference>
<dbReference type="GO" id="GO:0005524">
    <property type="term" value="F:ATP binding"/>
    <property type="evidence" value="ECO:0007669"/>
    <property type="project" value="UniProtKB-KW"/>
</dbReference>
<keyword evidence="6 7" id="KW-0472">Membrane</keyword>
<protein>
    <submittedName>
        <fullName evidence="10">ABC transporter ATP-binding protein</fullName>
    </submittedName>
</protein>
<evidence type="ECO:0000256" key="1">
    <source>
        <dbReference type="ARBA" id="ARBA00004651"/>
    </source>
</evidence>
<organism evidence="10 11">
    <name type="scientific">Dyella choica</name>
    <dbReference type="NCBI Taxonomy" id="1927959"/>
    <lineage>
        <taxon>Bacteria</taxon>
        <taxon>Pseudomonadati</taxon>
        <taxon>Pseudomonadota</taxon>
        <taxon>Gammaproteobacteria</taxon>
        <taxon>Lysobacterales</taxon>
        <taxon>Rhodanobacteraceae</taxon>
        <taxon>Dyella</taxon>
    </lineage>
</organism>
<evidence type="ECO:0000259" key="9">
    <source>
        <dbReference type="PROSITE" id="PS50929"/>
    </source>
</evidence>
<dbReference type="SMART" id="SM00382">
    <property type="entry name" value="AAA"/>
    <property type="match status" value="1"/>
</dbReference>
<dbReference type="PANTHER" id="PTHR24221">
    <property type="entry name" value="ATP-BINDING CASSETTE SUB-FAMILY B"/>
    <property type="match status" value="1"/>
</dbReference>
<keyword evidence="3" id="KW-0547">Nucleotide-binding</keyword>
<reference evidence="10 11" key="1">
    <citation type="submission" date="2018-12" db="EMBL/GenBank/DDBJ databases">
        <title>Dyella dinghuensis sp. nov. DHOA06 and Dyella choica sp. nov. 4M-K27, isolated from forest soil.</title>
        <authorList>
            <person name="Qiu L.-H."/>
            <person name="Gao Z.-H."/>
        </authorList>
    </citation>
    <scope>NUCLEOTIDE SEQUENCE [LARGE SCALE GENOMIC DNA]</scope>
    <source>
        <strain evidence="10 11">4M-K27</strain>
    </source>
</reference>
<feature type="transmembrane region" description="Helical" evidence="7">
    <location>
        <begin position="20"/>
        <end position="44"/>
    </location>
</feature>
<dbReference type="Pfam" id="PF00664">
    <property type="entry name" value="ABC_membrane"/>
    <property type="match status" value="1"/>
</dbReference>
<dbReference type="GO" id="GO:0016887">
    <property type="term" value="F:ATP hydrolysis activity"/>
    <property type="evidence" value="ECO:0007669"/>
    <property type="project" value="InterPro"/>
</dbReference>
<evidence type="ECO:0000313" key="10">
    <source>
        <dbReference type="EMBL" id="RUL78198.1"/>
    </source>
</evidence>
<feature type="domain" description="ABC transporter" evidence="8">
    <location>
        <begin position="361"/>
        <end position="593"/>
    </location>
</feature>
<dbReference type="InterPro" id="IPR036640">
    <property type="entry name" value="ABC1_TM_sf"/>
</dbReference>
<evidence type="ECO:0000256" key="4">
    <source>
        <dbReference type="ARBA" id="ARBA00022840"/>
    </source>
</evidence>
<dbReference type="Proteomes" id="UP000274358">
    <property type="component" value="Unassembled WGS sequence"/>
</dbReference>
<keyword evidence="2 7" id="KW-0812">Transmembrane</keyword>
<dbReference type="SUPFAM" id="SSF90123">
    <property type="entry name" value="ABC transporter transmembrane region"/>
    <property type="match status" value="1"/>
</dbReference>
<keyword evidence="4 10" id="KW-0067">ATP-binding</keyword>
<feature type="transmembrane region" description="Helical" evidence="7">
    <location>
        <begin position="154"/>
        <end position="172"/>
    </location>
</feature>
<comment type="caution">
    <text evidence="10">The sequence shown here is derived from an EMBL/GenBank/DDBJ whole genome shotgun (WGS) entry which is preliminary data.</text>
</comment>
<dbReference type="InterPro" id="IPR011527">
    <property type="entry name" value="ABC1_TM_dom"/>
</dbReference>
<gene>
    <name evidence="10" type="ORF">EKH80_04980</name>
</gene>
<name>A0A432M8H1_9GAMM</name>
<evidence type="ECO:0000256" key="2">
    <source>
        <dbReference type="ARBA" id="ARBA00022692"/>
    </source>
</evidence>
<dbReference type="PROSITE" id="PS00211">
    <property type="entry name" value="ABC_TRANSPORTER_1"/>
    <property type="match status" value="1"/>
</dbReference>
<evidence type="ECO:0000259" key="8">
    <source>
        <dbReference type="PROSITE" id="PS50893"/>
    </source>
</evidence>
<dbReference type="SUPFAM" id="SSF52540">
    <property type="entry name" value="P-loop containing nucleoside triphosphate hydrolases"/>
    <property type="match status" value="1"/>
</dbReference>
<dbReference type="OrthoDB" id="6828292at2"/>
<dbReference type="InterPro" id="IPR039421">
    <property type="entry name" value="Type_1_exporter"/>
</dbReference>
<evidence type="ECO:0000256" key="3">
    <source>
        <dbReference type="ARBA" id="ARBA00022741"/>
    </source>
</evidence>
<comment type="subcellular location">
    <subcellularLocation>
        <location evidence="1">Cell membrane</location>
        <topology evidence="1">Multi-pass membrane protein</topology>
    </subcellularLocation>
</comment>
<dbReference type="InterPro" id="IPR017871">
    <property type="entry name" value="ABC_transporter-like_CS"/>
</dbReference>
<proteinExistence type="predicted"/>
<dbReference type="RefSeq" id="WP_126683634.1">
    <property type="nucleotide sequence ID" value="NZ_RYYV01000003.1"/>
</dbReference>
<dbReference type="Gene3D" id="1.20.1560.10">
    <property type="entry name" value="ABC transporter type 1, transmembrane domain"/>
    <property type="match status" value="1"/>
</dbReference>
<sequence>MSTVLALWRQLDHRQRWRLVGLQLLSVVMAICTVGGIASVVPFFTALANPDIIRHNAILQGIFRHLQFSSETSFLITLGVAFAGMVLLSNVVNLFGQLAINRFAYQVGDTLYVRLFHGYLLRDYAFHLRNNSSVLATKVLHETARVTSGLLQQGLLLVTNAVTVLCVVASIVLLNAPVAVAIFAGLGVIYAVIYAFARGQLLRNGEAAGRYGAERVATVNESLGAIKEILLMQGRELFVQRFARQCSAYSHALFRIFAVSQSPRYILECVTVVCLVGVALYFRSRTGAAGPWVAQLSFVGFAAYRLLPLLHQAFTSVVKIRADHPAFVSINADMPRFPPEETPAPSETDLAMWHGRPRKEISLREVCFHYAADCPAALLNVSLAIPAGSVVGFIGRNGSGKTTLLDLVSGLLSPQSGCIEVDGVTLDNTNWNAWRSTIAYVPQQAFLLDATFAQNIALGVPTEQIDIERVETAVRQASLEECVAAFPNGLHERLGERGSRLSGGQRQRLAIARALYREASVLIMDEATSALDVAAESAIVEMLNTLRGDRTILVVAHRTQSLRYCDLIFELDGGRIVREGTYGQILASAKALA</sequence>
<dbReference type="PROSITE" id="PS50929">
    <property type="entry name" value="ABC_TM1F"/>
    <property type="match status" value="1"/>
</dbReference>
<feature type="transmembrane region" description="Helical" evidence="7">
    <location>
        <begin position="178"/>
        <end position="197"/>
    </location>
</feature>
<dbReference type="Pfam" id="PF00005">
    <property type="entry name" value="ABC_tran"/>
    <property type="match status" value="1"/>
</dbReference>
<dbReference type="InterPro" id="IPR003439">
    <property type="entry name" value="ABC_transporter-like_ATP-bd"/>
</dbReference>
<keyword evidence="11" id="KW-1185">Reference proteome</keyword>
<dbReference type="GO" id="GO:0005886">
    <property type="term" value="C:plasma membrane"/>
    <property type="evidence" value="ECO:0007669"/>
    <property type="project" value="UniProtKB-SubCell"/>
</dbReference>
<evidence type="ECO:0000313" key="11">
    <source>
        <dbReference type="Proteomes" id="UP000274358"/>
    </source>
</evidence>
<dbReference type="AlphaFoldDB" id="A0A432M8H1"/>
<evidence type="ECO:0000256" key="7">
    <source>
        <dbReference type="SAM" id="Phobius"/>
    </source>
</evidence>
<feature type="domain" description="ABC transmembrane type-1" evidence="9">
    <location>
        <begin position="24"/>
        <end position="322"/>
    </location>
</feature>
<dbReference type="GO" id="GO:0140359">
    <property type="term" value="F:ABC-type transporter activity"/>
    <property type="evidence" value="ECO:0007669"/>
    <property type="project" value="InterPro"/>
</dbReference>
<dbReference type="Gene3D" id="3.40.50.300">
    <property type="entry name" value="P-loop containing nucleotide triphosphate hydrolases"/>
    <property type="match status" value="1"/>
</dbReference>
<accession>A0A432M8H1</accession>
<feature type="transmembrane region" description="Helical" evidence="7">
    <location>
        <begin position="265"/>
        <end position="282"/>
    </location>
</feature>
<feature type="transmembrane region" description="Helical" evidence="7">
    <location>
        <begin position="74"/>
        <end position="95"/>
    </location>
</feature>
<dbReference type="InterPro" id="IPR003593">
    <property type="entry name" value="AAA+_ATPase"/>
</dbReference>